<dbReference type="AlphaFoldDB" id="K0TM45"/>
<evidence type="ECO:0000313" key="1">
    <source>
        <dbReference type="EMBL" id="EJK75876.1"/>
    </source>
</evidence>
<evidence type="ECO:0000313" key="2">
    <source>
        <dbReference type="Proteomes" id="UP000266841"/>
    </source>
</evidence>
<dbReference type="Proteomes" id="UP000266841">
    <property type="component" value="Unassembled WGS sequence"/>
</dbReference>
<accession>K0TM45</accession>
<gene>
    <name evidence="1" type="ORF">THAOC_02393</name>
</gene>
<name>K0TM45_THAOC</name>
<organism evidence="1 2">
    <name type="scientific">Thalassiosira oceanica</name>
    <name type="common">Marine diatom</name>
    <dbReference type="NCBI Taxonomy" id="159749"/>
    <lineage>
        <taxon>Eukaryota</taxon>
        <taxon>Sar</taxon>
        <taxon>Stramenopiles</taxon>
        <taxon>Ochrophyta</taxon>
        <taxon>Bacillariophyta</taxon>
        <taxon>Coscinodiscophyceae</taxon>
        <taxon>Thalassiosirophycidae</taxon>
        <taxon>Thalassiosirales</taxon>
        <taxon>Thalassiosiraceae</taxon>
        <taxon>Thalassiosira</taxon>
    </lineage>
</organism>
<dbReference type="EMBL" id="AGNL01002677">
    <property type="protein sequence ID" value="EJK75876.1"/>
    <property type="molecule type" value="Genomic_DNA"/>
</dbReference>
<protein>
    <submittedName>
        <fullName evidence="1">Uncharacterized protein</fullName>
    </submittedName>
</protein>
<comment type="caution">
    <text evidence="1">The sequence shown here is derived from an EMBL/GenBank/DDBJ whole genome shotgun (WGS) entry which is preliminary data.</text>
</comment>
<reference evidence="1 2" key="1">
    <citation type="journal article" date="2012" name="Genome Biol.">
        <title>Genome and low-iron response of an oceanic diatom adapted to chronic iron limitation.</title>
        <authorList>
            <person name="Lommer M."/>
            <person name="Specht M."/>
            <person name="Roy A.S."/>
            <person name="Kraemer L."/>
            <person name="Andreson R."/>
            <person name="Gutowska M.A."/>
            <person name="Wolf J."/>
            <person name="Bergner S.V."/>
            <person name="Schilhabel M.B."/>
            <person name="Klostermeier U.C."/>
            <person name="Beiko R.G."/>
            <person name="Rosenstiel P."/>
            <person name="Hippler M."/>
            <person name="Laroche J."/>
        </authorList>
    </citation>
    <scope>NUCLEOTIDE SEQUENCE [LARGE SCALE GENOMIC DNA]</scope>
    <source>
        <strain evidence="1 2">CCMP1005</strain>
    </source>
</reference>
<sequence>MELIKELKERNFPVISTTPTVHCKTFEDNSGARTWHFAKDATLHEAYQHLLSPLSREYPKRSHRHTAHKYKVTDGGYTHQELATKLICSTSQVYVQALIHFFQTAKESVVVDMKSPR</sequence>
<proteinExistence type="predicted"/>
<keyword evidence="2" id="KW-1185">Reference proteome</keyword>